<dbReference type="AlphaFoldDB" id="A0AAV9A2C5"/>
<dbReference type="PANTHER" id="PTHR36786:SF1">
    <property type="entry name" value="2-ISOPROPYLMALATE SYNTHASE"/>
    <property type="match status" value="1"/>
</dbReference>
<evidence type="ECO:0000313" key="4">
    <source>
        <dbReference type="Proteomes" id="UP001179952"/>
    </source>
</evidence>
<proteinExistence type="predicted"/>
<sequence length="787" mass="89112">MTKKRSRLLSRRKKKCEEVGDPPNPASDAQTLMFLSPDWWNDRKELKAQLLRHLHFFLLHLSKDGSLHPENVGDASIEISNQWFSIKSYYTDILGLSSLLFEELQKQFDQLISGVGLVPSLNAAIPPENFILLLRCCILLLPLLEFDSVLVFGRCQILTSILDKLCSQELILPLSHYMGENDKQTAGLKGTVLHRSICISDSAFTTSMGDLDASACASGQVSVILIISSALEVFMDELLSNQQLRKRLIVTDYVSCTREKLMSCCGNIDVGIVLEAVCAHFSLSISNVRAFNKFLQSLYWLYRRDDEIPQLRLHSALVLLSPHIMLSTPQMLQTHQVLLVSRCIGIHMSSCVGELNNYMIAFERAVDLHLRHMSSSHLGDLLFVVKGSKDLSLHFHEQYDKIDVHFNEMVGSFNMCFQDMFSGTKADMISSPVAYIEENQCIINDSCRNEACSVLNYFVTTILTSEIGVNVMHIEIINHAEELFMASVLKLMSCSLRKIIMFTRKDGLAGGLKALNDYSGSNEYDTLVEIISHFGEFMVKPPFQKILEDTLKARPENFSGTKLMLAHTVVLLIYSLHRRLAFLWKGCIFLIMTIIDLLNLEEGTLDSLKQLLGCMDRTPIPPSSVKDNQSEIHQTGASAEIAFNMQYIKKVYLEKKTACQTRSKKSMDVNASGKQETGHPQFGDSTNDTRMPDNMEEEATCEPSLSVGDDDFCNGEAYINCLEKPSDFDGLADFIACKPGMDYSRWLKQRKRYRKWVIDKQTDVMKRRKKTALESFRCTRSMRARQK</sequence>
<feature type="domain" description="DUF7812" evidence="2">
    <location>
        <begin position="132"/>
        <end position="608"/>
    </location>
</feature>
<gene>
    <name evidence="3" type="ORF">QJS04_geneDACA010444</name>
</gene>
<dbReference type="InterPro" id="IPR056714">
    <property type="entry name" value="DUF7812"/>
</dbReference>
<dbReference type="EMBL" id="JAUJYN010000020">
    <property type="protein sequence ID" value="KAK1258302.1"/>
    <property type="molecule type" value="Genomic_DNA"/>
</dbReference>
<protein>
    <recommendedName>
        <fullName evidence="2">DUF7812 domain-containing protein</fullName>
    </recommendedName>
</protein>
<feature type="region of interest" description="Disordered" evidence="1">
    <location>
        <begin position="664"/>
        <end position="687"/>
    </location>
</feature>
<accession>A0AAV9A2C5</accession>
<comment type="caution">
    <text evidence="3">The sequence shown here is derived from an EMBL/GenBank/DDBJ whole genome shotgun (WGS) entry which is preliminary data.</text>
</comment>
<reference evidence="3" key="1">
    <citation type="journal article" date="2023" name="Nat. Commun.">
        <title>Diploid and tetraploid genomes of Acorus and the evolution of monocots.</title>
        <authorList>
            <person name="Ma L."/>
            <person name="Liu K.W."/>
            <person name="Li Z."/>
            <person name="Hsiao Y.Y."/>
            <person name="Qi Y."/>
            <person name="Fu T."/>
            <person name="Tang G.D."/>
            <person name="Zhang D."/>
            <person name="Sun W.H."/>
            <person name="Liu D.K."/>
            <person name="Li Y."/>
            <person name="Chen G.Z."/>
            <person name="Liu X.D."/>
            <person name="Liao X.Y."/>
            <person name="Jiang Y.T."/>
            <person name="Yu X."/>
            <person name="Hao Y."/>
            <person name="Huang J."/>
            <person name="Zhao X.W."/>
            <person name="Ke S."/>
            <person name="Chen Y.Y."/>
            <person name="Wu W.L."/>
            <person name="Hsu J.L."/>
            <person name="Lin Y.F."/>
            <person name="Huang M.D."/>
            <person name="Li C.Y."/>
            <person name="Huang L."/>
            <person name="Wang Z.W."/>
            <person name="Zhao X."/>
            <person name="Zhong W.Y."/>
            <person name="Peng D.H."/>
            <person name="Ahmad S."/>
            <person name="Lan S."/>
            <person name="Zhang J.S."/>
            <person name="Tsai W.C."/>
            <person name="Van de Peer Y."/>
            <person name="Liu Z.J."/>
        </authorList>
    </citation>
    <scope>NUCLEOTIDE SEQUENCE</scope>
    <source>
        <strain evidence="3">SCP</strain>
    </source>
</reference>
<dbReference type="Proteomes" id="UP001179952">
    <property type="component" value="Unassembled WGS sequence"/>
</dbReference>
<dbReference type="Pfam" id="PF25104">
    <property type="entry name" value="DUF7812"/>
    <property type="match status" value="1"/>
</dbReference>
<keyword evidence="4" id="KW-1185">Reference proteome</keyword>
<organism evidence="3 4">
    <name type="scientific">Acorus gramineus</name>
    <name type="common">Dwarf sweet flag</name>
    <dbReference type="NCBI Taxonomy" id="55184"/>
    <lineage>
        <taxon>Eukaryota</taxon>
        <taxon>Viridiplantae</taxon>
        <taxon>Streptophyta</taxon>
        <taxon>Embryophyta</taxon>
        <taxon>Tracheophyta</taxon>
        <taxon>Spermatophyta</taxon>
        <taxon>Magnoliopsida</taxon>
        <taxon>Liliopsida</taxon>
        <taxon>Acoraceae</taxon>
        <taxon>Acorus</taxon>
    </lineage>
</organism>
<reference evidence="3" key="2">
    <citation type="submission" date="2023-06" db="EMBL/GenBank/DDBJ databases">
        <authorList>
            <person name="Ma L."/>
            <person name="Liu K.-W."/>
            <person name="Li Z."/>
            <person name="Hsiao Y.-Y."/>
            <person name="Qi Y."/>
            <person name="Fu T."/>
            <person name="Tang G."/>
            <person name="Zhang D."/>
            <person name="Sun W.-H."/>
            <person name="Liu D.-K."/>
            <person name="Li Y."/>
            <person name="Chen G.-Z."/>
            <person name="Liu X.-D."/>
            <person name="Liao X.-Y."/>
            <person name="Jiang Y.-T."/>
            <person name="Yu X."/>
            <person name="Hao Y."/>
            <person name="Huang J."/>
            <person name="Zhao X.-W."/>
            <person name="Ke S."/>
            <person name="Chen Y.-Y."/>
            <person name="Wu W.-L."/>
            <person name="Hsu J.-L."/>
            <person name="Lin Y.-F."/>
            <person name="Huang M.-D."/>
            <person name="Li C.-Y."/>
            <person name="Huang L."/>
            <person name="Wang Z.-W."/>
            <person name="Zhao X."/>
            <person name="Zhong W.-Y."/>
            <person name="Peng D.-H."/>
            <person name="Ahmad S."/>
            <person name="Lan S."/>
            <person name="Zhang J.-S."/>
            <person name="Tsai W.-C."/>
            <person name="Van De Peer Y."/>
            <person name="Liu Z.-J."/>
        </authorList>
    </citation>
    <scope>NUCLEOTIDE SEQUENCE</scope>
    <source>
        <strain evidence="3">SCP</strain>
        <tissue evidence="3">Leaves</tissue>
    </source>
</reference>
<feature type="compositionally biased region" description="Basic residues" evidence="1">
    <location>
        <begin position="1"/>
        <end position="14"/>
    </location>
</feature>
<evidence type="ECO:0000313" key="3">
    <source>
        <dbReference type="EMBL" id="KAK1258302.1"/>
    </source>
</evidence>
<dbReference type="PANTHER" id="PTHR36786">
    <property type="entry name" value="2-ISOPROPYLMALATE SYNTHASE"/>
    <property type="match status" value="1"/>
</dbReference>
<feature type="region of interest" description="Disordered" evidence="1">
    <location>
        <begin position="1"/>
        <end position="27"/>
    </location>
</feature>
<evidence type="ECO:0000259" key="2">
    <source>
        <dbReference type="Pfam" id="PF25104"/>
    </source>
</evidence>
<evidence type="ECO:0000256" key="1">
    <source>
        <dbReference type="SAM" id="MobiDB-lite"/>
    </source>
</evidence>
<name>A0AAV9A2C5_ACOGR</name>